<evidence type="ECO:0000313" key="4">
    <source>
        <dbReference type="Proteomes" id="UP000064137"/>
    </source>
</evidence>
<accession>A0A0U4WLH2</accession>
<protein>
    <submittedName>
        <fullName evidence="3">Methyltransferase</fullName>
    </submittedName>
</protein>
<name>A0A0U4WLH2_9PSED</name>
<dbReference type="AlphaFoldDB" id="A0A0U4WLH2"/>
<organism evidence="3 4">
    <name type="scientific">Pseudomonas oryzihabitans</name>
    <dbReference type="NCBI Taxonomy" id="47885"/>
    <lineage>
        <taxon>Bacteria</taxon>
        <taxon>Pseudomonadati</taxon>
        <taxon>Pseudomonadota</taxon>
        <taxon>Gammaproteobacteria</taxon>
        <taxon>Pseudomonadales</taxon>
        <taxon>Pseudomonadaceae</taxon>
        <taxon>Pseudomonas</taxon>
    </lineage>
</organism>
<dbReference type="OrthoDB" id="9794615at2"/>
<dbReference type="PANTHER" id="PTHR43648">
    <property type="entry name" value="ELECTRON TRANSFER FLAVOPROTEIN BETA SUBUNIT LYSINE METHYLTRANSFERASE"/>
    <property type="match status" value="1"/>
</dbReference>
<sequence>MTPPSDLADALAALLGDARLRLQALPGSTLSLWLVDPANMTRAFSPAETQRLLEAPPYWAFCWASGLALAQWIVANPAVVAGRQVLDFGSGSGIAGLAAAQAGAARVVCCDLDPLALAACRANARANGLQIQTLADFQASTERFELILAADVLYDRANLSLLGSLQSRADSLLLADSRVRDLVHPGFSRLAELQACTLPDLAEPEEFRRVTLYQG</sequence>
<dbReference type="InterPro" id="IPR029063">
    <property type="entry name" value="SAM-dependent_MTases_sf"/>
</dbReference>
<dbReference type="Proteomes" id="UP000064137">
    <property type="component" value="Chromosome"/>
</dbReference>
<dbReference type="Pfam" id="PF06325">
    <property type="entry name" value="PrmA"/>
    <property type="match status" value="1"/>
</dbReference>
<gene>
    <name evidence="3" type="ORF">APT59_19880</name>
</gene>
<evidence type="ECO:0000256" key="1">
    <source>
        <dbReference type="ARBA" id="ARBA00022603"/>
    </source>
</evidence>
<dbReference type="InterPro" id="IPR050078">
    <property type="entry name" value="Ribosomal_L11_MeTrfase_PrmA"/>
</dbReference>
<dbReference type="KEGG" id="por:APT59_19880"/>
<reference evidence="3 4" key="1">
    <citation type="submission" date="2016-01" db="EMBL/GenBank/DDBJ databases">
        <title>Annotation of Pseudomonas oryzihabitans USDA-ARS-USMARC-56511.</title>
        <authorList>
            <person name="Harhay G.P."/>
            <person name="Harhay D.M."/>
            <person name="Smith T.P.L."/>
            <person name="Bono J.L."/>
            <person name="Heaton M.P."/>
            <person name="Clawson M.L."/>
            <person name="Chitko-Mckown C.G."/>
            <person name="Capik S.F."/>
            <person name="DeDonder K.D."/>
            <person name="Apley M.D."/>
            <person name="Lubbers B.V."/>
            <person name="White B.J."/>
            <person name="Larson R.L."/>
        </authorList>
    </citation>
    <scope>NUCLEOTIDE SEQUENCE [LARGE SCALE GENOMIC DNA]</scope>
    <source>
        <strain evidence="3 4">USDA-ARS-USMARC-56511</strain>
    </source>
</reference>
<dbReference type="GO" id="GO:0032259">
    <property type="term" value="P:methylation"/>
    <property type="evidence" value="ECO:0007669"/>
    <property type="project" value="UniProtKB-KW"/>
</dbReference>
<dbReference type="RefSeq" id="WP_059316443.1">
    <property type="nucleotide sequence ID" value="NZ_CP013987.1"/>
</dbReference>
<proteinExistence type="predicted"/>
<evidence type="ECO:0000313" key="3">
    <source>
        <dbReference type="EMBL" id="ALZ86354.1"/>
    </source>
</evidence>
<keyword evidence="2 3" id="KW-0808">Transferase</keyword>
<dbReference type="EMBL" id="CP013987">
    <property type="protein sequence ID" value="ALZ86354.1"/>
    <property type="molecule type" value="Genomic_DNA"/>
</dbReference>
<keyword evidence="1 3" id="KW-0489">Methyltransferase</keyword>
<evidence type="ECO:0000256" key="2">
    <source>
        <dbReference type="ARBA" id="ARBA00022679"/>
    </source>
</evidence>
<dbReference type="Gene3D" id="3.40.50.150">
    <property type="entry name" value="Vaccinia Virus protein VP39"/>
    <property type="match status" value="1"/>
</dbReference>
<dbReference type="SUPFAM" id="SSF53335">
    <property type="entry name" value="S-adenosyl-L-methionine-dependent methyltransferases"/>
    <property type="match status" value="1"/>
</dbReference>
<dbReference type="GO" id="GO:0016279">
    <property type="term" value="F:protein-lysine N-methyltransferase activity"/>
    <property type="evidence" value="ECO:0007669"/>
    <property type="project" value="TreeGrafter"/>
</dbReference>
<dbReference type="PANTHER" id="PTHR43648:SF1">
    <property type="entry name" value="ELECTRON TRANSFER FLAVOPROTEIN BETA SUBUNIT LYSINE METHYLTRANSFERASE"/>
    <property type="match status" value="1"/>
</dbReference>